<dbReference type="EMBL" id="LCWF01000056">
    <property type="protein sequence ID" value="KKY24795.1"/>
    <property type="molecule type" value="Genomic_DNA"/>
</dbReference>
<dbReference type="Pfam" id="PF02805">
    <property type="entry name" value="Ada_Zn_binding"/>
    <property type="match status" value="1"/>
</dbReference>
<gene>
    <name evidence="4" type="ORF">UCRPC4_g02325</name>
</gene>
<organism evidence="4 5">
    <name type="scientific">Phaeomoniella chlamydospora</name>
    <name type="common">Phaeoacremonium chlamydosporum</name>
    <dbReference type="NCBI Taxonomy" id="158046"/>
    <lineage>
        <taxon>Eukaryota</taxon>
        <taxon>Fungi</taxon>
        <taxon>Dikarya</taxon>
        <taxon>Ascomycota</taxon>
        <taxon>Pezizomycotina</taxon>
        <taxon>Eurotiomycetes</taxon>
        <taxon>Chaetothyriomycetidae</taxon>
        <taxon>Phaeomoniellales</taxon>
        <taxon>Phaeomoniellaceae</taxon>
        <taxon>Phaeomoniella</taxon>
    </lineage>
</organism>
<dbReference type="GO" id="GO:0003700">
    <property type="term" value="F:DNA-binding transcription factor activity"/>
    <property type="evidence" value="ECO:0007669"/>
    <property type="project" value="InterPro"/>
</dbReference>
<sequence>MNPYSTSSARWLAISSRDPKADTKFVYGVRSTKIYCRPICGARLARRANIEYFDKPEKAVAAGYRACKRCKPETIAQFQDVDEQAIRRKEGIQKAITLMTNRNGAVSLEEAAKEADIGSKWHFLRVFKEAVGETPGALMARIRGGASNVHDHMPAPDTLGSSSTTPDELHPSFTPDFGLDPLEAAWLTTDPVEMDRFFEQILSLDDPSWLIGETIPTSMLSTTSKTDHFDMNEEPDPRVEPALWNTVQPNSYRP</sequence>
<feature type="domain" description="HTH araC/xylS-type" evidence="3">
    <location>
        <begin position="92"/>
        <end position="141"/>
    </location>
</feature>
<dbReference type="OrthoDB" id="2447880at2759"/>
<evidence type="ECO:0000313" key="4">
    <source>
        <dbReference type="EMBL" id="KKY24795.1"/>
    </source>
</evidence>
<evidence type="ECO:0000313" key="5">
    <source>
        <dbReference type="Proteomes" id="UP000053317"/>
    </source>
</evidence>
<dbReference type="Gene3D" id="1.10.10.60">
    <property type="entry name" value="Homeodomain-like"/>
    <property type="match status" value="1"/>
</dbReference>
<dbReference type="InterPro" id="IPR035451">
    <property type="entry name" value="Ada-like_dom_sf"/>
</dbReference>
<proteinExistence type="predicted"/>
<dbReference type="PROSITE" id="PS01124">
    <property type="entry name" value="HTH_ARAC_FAMILY_2"/>
    <property type="match status" value="1"/>
</dbReference>
<dbReference type="InterPro" id="IPR018060">
    <property type="entry name" value="HTH_AraC"/>
</dbReference>
<keyword evidence="1" id="KW-0010">Activator</keyword>
<name>A0A0G2H812_PHACM</name>
<reference evidence="4 5" key="1">
    <citation type="submission" date="2015-05" db="EMBL/GenBank/DDBJ databases">
        <title>Distinctive expansion of gene families associated with plant cell wall degradation and secondary metabolism in the genomes of grapevine trunk pathogens.</title>
        <authorList>
            <person name="Lawrence D.P."/>
            <person name="Travadon R."/>
            <person name="Rolshausen P.E."/>
            <person name="Baumgartner K."/>
        </authorList>
    </citation>
    <scope>NUCLEOTIDE SEQUENCE [LARGE SCALE GENOMIC DNA]</scope>
    <source>
        <strain evidence="4">UCRPC4</strain>
    </source>
</reference>
<accession>A0A0G2H812</accession>
<protein>
    <submittedName>
        <fullName evidence="4">Putative dna repair and transcription factor</fullName>
    </submittedName>
</protein>
<keyword evidence="5" id="KW-1185">Reference proteome</keyword>
<feature type="region of interest" description="Disordered" evidence="2">
    <location>
        <begin position="221"/>
        <end position="241"/>
    </location>
</feature>
<reference evidence="4 5" key="2">
    <citation type="submission" date="2015-05" db="EMBL/GenBank/DDBJ databases">
        <authorList>
            <person name="Morales-Cruz A."/>
            <person name="Amrine K.C."/>
            <person name="Cantu D."/>
        </authorList>
    </citation>
    <scope>NUCLEOTIDE SEQUENCE [LARGE SCALE GENOMIC DNA]</scope>
    <source>
        <strain evidence="4">UCRPC4</strain>
    </source>
</reference>
<dbReference type="GO" id="GO:0006281">
    <property type="term" value="P:DNA repair"/>
    <property type="evidence" value="ECO:0007669"/>
    <property type="project" value="InterPro"/>
</dbReference>
<dbReference type="Proteomes" id="UP000053317">
    <property type="component" value="Unassembled WGS sequence"/>
</dbReference>
<evidence type="ECO:0000256" key="2">
    <source>
        <dbReference type="SAM" id="MobiDB-lite"/>
    </source>
</evidence>
<dbReference type="SUPFAM" id="SSF57884">
    <property type="entry name" value="Ada DNA repair protein, N-terminal domain (N-Ada 10)"/>
    <property type="match status" value="1"/>
</dbReference>
<feature type="compositionally biased region" description="Basic and acidic residues" evidence="2">
    <location>
        <begin position="225"/>
        <end position="239"/>
    </location>
</feature>
<comment type="caution">
    <text evidence="4">The sequence shown here is derived from an EMBL/GenBank/DDBJ whole genome shotgun (WGS) entry which is preliminary data.</text>
</comment>
<evidence type="ECO:0000256" key="1">
    <source>
        <dbReference type="ARBA" id="ARBA00023159"/>
    </source>
</evidence>
<dbReference type="InterPro" id="IPR004026">
    <property type="entry name" value="Ada_DNA_repair_Zn-bd"/>
</dbReference>
<evidence type="ECO:0000259" key="3">
    <source>
        <dbReference type="PROSITE" id="PS01124"/>
    </source>
</evidence>
<dbReference type="Gene3D" id="3.40.10.10">
    <property type="entry name" value="DNA Methylphosphotriester Repair Domain"/>
    <property type="match status" value="1"/>
</dbReference>
<dbReference type="GO" id="GO:0008168">
    <property type="term" value="F:methyltransferase activity"/>
    <property type="evidence" value="ECO:0007669"/>
    <property type="project" value="InterPro"/>
</dbReference>
<dbReference type="AlphaFoldDB" id="A0A0G2H812"/>
<dbReference type="GO" id="GO:0008270">
    <property type="term" value="F:zinc ion binding"/>
    <property type="evidence" value="ECO:0007669"/>
    <property type="project" value="InterPro"/>
</dbReference>
<dbReference type="GO" id="GO:0043565">
    <property type="term" value="F:sequence-specific DNA binding"/>
    <property type="evidence" value="ECO:0007669"/>
    <property type="project" value="InterPro"/>
</dbReference>